<evidence type="ECO:0000313" key="4">
    <source>
        <dbReference type="EMBL" id="DAD79721.1"/>
    </source>
</evidence>
<protein>
    <submittedName>
        <fullName evidence="4">Integrase</fullName>
    </submittedName>
</protein>
<organism evidence="4">
    <name type="scientific">Siphoviridae sp. ctHjy10</name>
    <dbReference type="NCBI Taxonomy" id="2826234"/>
    <lineage>
        <taxon>Viruses</taxon>
        <taxon>Duplodnaviria</taxon>
        <taxon>Heunggongvirae</taxon>
        <taxon>Uroviricota</taxon>
        <taxon>Caudoviricetes</taxon>
    </lineage>
</organism>
<dbReference type="GO" id="GO:0015074">
    <property type="term" value="P:DNA integration"/>
    <property type="evidence" value="ECO:0007669"/>
    <property type="project" value="InterPro"/>
</dbReference>
<name>A0A8S5MBJ1_9CAUD</name>
<proteinExistence type="inferred from homology"/>
<dbReference type="EMBL" id="BK014871">
    <property type="protein sequence ID" value="DAD79721.1"/>
    <property type="molecule type" value="Genomic_DNA"/>
</dbReference>
<dbReference type="GO" id="GO:0006310">
    <property type="term" value="P:DNA recombination"/>
    <property type="evidence" value="ECO:0007669"/>
    <property type="project" value="UniProtKB-KW"/>
</dbReference>
<dbReference type="Gene3D" id="1.10.443.10">
    <property type="entry name" value="Intergrase catalytic core"/>
    <property type="match status" value="1"/>
</dbReference>
<dbReference type="PROSITE" id="PS51898">
    <property type="entry name" value="TYR_RECOMBINASE"/>
    <property type="match status" value="1"/>
</dbReference>
<evidence type="ECO:0000256" key="1">
    <source>
        <dbReference type="ARBA" id="ARBA00008857"/>
    </source>
</evidence>
<reference evidence="4" key="1">
    <citation type="journal article" date="2021" name="Proc. Natl. Acad. Sci. U.S.A.">
        <title>A Catalog of Tens of Thousands of Viruses from Human Metagenomes Reveals Hidden Associations with Chronic Diseases.</title>
        <authorList>
            <person name="Tisza M.J."/>
            <person name="Buck C.B."/>
        </authorList>
    </citation>
    <scope>NUCLEOTIDE SEQUENCE</scope>
    <source>
        <strain evidence="4">CtHjy10</strain>
    </source>
</reference>
<sequence length="416" mass="48065">MATPYKLPSGTWCVKPYSHEEPVYNADGTPVLLPNGKQKTARKYKTITGPTKKAVELAAAQFVLEKEEELAKQPKQKKVDYTLLPLTELIDKYIESRLVLNRSLTTIQDYRCIQRNGFQDLMQICVKDMDKELLQESINMESKRPCNRKKGSTLSPKRLQNEWSLIASVIRKYTSSLDDVLRNIELPEVPDRVPDLIPAEALLPAIKGNELELPVLLAAWLSFSMSEIRGLTKSKSISGDHIRIAEVVVVVGGKDHRKEIAKNKYRNRTHRIPPYIKSLIDKVPGDRLVTLTEAQIYHKWIKFQDEHRFKHMTFHDLRHLNASVMAALRIPDKYAQERGGWKSDKIMKKVYTQTFSEVRVAVDDKIDGYFDNIANPISENMPWEKYRAWLILFGKEDSKKSQKEFMKFIEEHRIAT</sequence>
<dbReference type="Pfam" id="PF00589">
    <property type="entry name" value="Phage_integrase"/>
    <property type="match status" value="1"/>
</dbReference>
<dbReference type="InterPro" id="IPR002104">
    <property type="entry name" value="Integrase_catalytic"/>
</dbReference>
<evidence type="ECO:0000259" key="3">
    <source>
        <dbReference type="PROSITE" id="PS51898"/>
    </source>
</evidence>
<accession>A0A8S5MBJ1</accession>
<comment type="similarity">
    <text evidence="1">Belongs to the 'phage' integrase family.</text>
</comment>
<dbReference type="GO" id="GO:0003677">
    <property type="term" value="F:DNA binding"/>
    <property type="evidence" value="ECO:0007669"/>
    <property type="project" value="InterPro"/>
</dbReference>
<evidence type="ECO:0000256" key="2">
    <source>
        <dbReference type="ARBA" id="ARBA00023172"/>
    </source>
</evidence>
<dbReference type="SUPFAM" id="SSF56349">
    <property type="entry name" value="DNA breaking-rejoining enzymes"/>
    <property type="match status" value="1"/>
</dbReference>
<dbReference type="InterPro" id="IPR013762">
    <property type="entry name" value="Integrase-like_cat_sf"/>
</dbReference>
<dbReference type="InterPro" id="IPR011010">
    <property type="entry name" value="DNA_brk_join_enz"/>
</dbReference>
<keyword evidence="2" id="KW-0233">DNA recombination</keyword>
<feature type="domain" description="Tyr recombinase" evidence="3">
    <location>
        <begin position="188"/>
        <end position="364"/>
    </location>
</feature>